<dbReference type="RefSeq" id="WP_119120614.1">
    <property type="nucleotide sequence ID" value="NZ_QXIU01000265.1"/>
</dbReference>
<dbReference type="SUPFAM" id="SSF52540">
    <property type="entry name" value="P-loop containing nucleoside triphosphate hydrolases"/>
    <property type="match status" value="1"/>
</dbReference>
<comment type="caution">
    <text evidence="4">The sequence shown here is derived from an EMBL/GenBank/DDBJ whole genome shotgun (WGS) entry which is preliminary data.</text>
</comment>
<dbReference type="OrthoDB" id="9804819at2"/>
<dbReference type="PANTHER" id="PTHR19229">
    <property type="entry name" value="ATP-BINDING CASSETTE TRANSPORTER SUBFAMILY A ABCA"/>
    <property type="match status" value="1"/>
</dbReference>
<evidence type="ECO:0000259" key="3">
    <source>
        <dbReference type="PROSITE" id="PS50893"/>
    </source>
</evidence>
<accession>A0A398CXX9</accession>
<dbReference type="CDD" id="cd03263">
    <property type="entry name" value="ABC_subfamily_A"/>
    <property type="match status" value="1"/>
</dbReference>
<dbReference type="Proteomes" id="UP000266489">
    <property type="component" value="Unassembled WGS sequence"/>
</dbReference>
<organism evidence="4 5">
    <name type="scientific">Candidatus Cryosericum odellii</name>
    <dbReference type="NCBI Taxonomy" id="2290917"/>
    <lineage>
        <taxon>Bacteria</taxon>
        <taxon>Pseudomonadati</taxon>
        <taxon>Caldisericota/Cryosericota group</taxon>
        <taxon>Candidatus Cryosericota</taxon>
        <taxon>Candidatus Cryosericia</taxon>
        <taxon>Candidatus Cryosericales</taxon>
        <taxon>Candidatus Cryosericaceae</taxon>
        <taxon>Candidatus Cryosericum</taxon>
    </lineage>
</organism>
<protein>
    <submittedName>
        <fullName evidence="4">ABC transporter ATP-binding protein</fullName>
    </submittedName>
</protein>
<dbReference type="InterPro" id="IPR026082">
    <property type="entry name" value="ABCA"/>
</dbReference>
<sequence>MNAIEITGLMKKYKERTAVKSLNLSIEQGTCFALLGVNGAGKTTTIKMLSCLTKPTSGDAVILGKSILTEPQAVKEIANISPQETAVAPNLTVRENLELIAGIYGSEGRAAREKATRMIKEFDLSEVERQKAKTLSGGWQHRLSIAMTLISEPQVLFLDEPTLGLDVLARRELWSVIEHLRGKVTIILTTHYMEEAEALSDSIGVMARGELKALGTAAELIARTGAKTFEDAFVALATGSEASA</sequence>
<feature type="domain" description="ABC transporter" evidence="3">
    <location>
        <begin position="4"/>
        <end position="233"/>
    </location>
</feature>
<dbReference type="InterPro" id="IPR027417">
    <property type="entry name" value="P-loop_NTPase"/>
</dbReference>
<dbReference type="GO" id="GO:0016887">
    <property type="term" value="F:ATP hydrolysis activity"/>
    <property type="evidence" value="ECO:0007669"/>
    <property type="project" value="InterPro"/>
</dbReference>
<keyword evidence="1" id="KW-0547">Nucleotide-binding</keyword>
<dbReference type="InterPro" id="IPR003593">
    <property type="entry name" value="AAA+_ATPase"/>
</dbReference>
<dbReference type="Gene3D" id="3.40.50.300">
    <property type="entry name" value="P-loop containing nucleotide triphosphate hydrolases"/>
    <property type="match status" value="1"/>
</dbReference>
<dbReference type="SMART" id="SM00382">
    <property type="entry name" value="AAA"/>
    <property type="match status" value="1"/>
</dbReference>
<dbReference type="GO" id="GO:0140359">
    <property type="term" value="F:ABC-type transporter activity"/>
    <property type="evidence" value="ECO:0007669"/>
    <property type="project" value="InterPro"/>
</dbReference>
<evidence type="ECO:0000313" key="4">
    <source>
        <dbReference type="EMBL" id="RIE07100.1"/>
    </source>
</evidence>
<evidence type="ECO:0000256" key="2">
    <source>
        <dbReference type="ARBA" id="ARBA00022840"/>
    </source>
</evidence>
<evidence type="ECO:0000256" key="1">
    <source>
        <dbReference type="ARBA" id="ARBA00022741"/>
    </source>
</evidence>
<proteinExistence type="predicted"/>
<dbReference type="GO" id="GO:0005524">
    <property type="term" value="F:ATP binding"/>
    <property type="evidence" value="ECO:0007669"/>
    <property type="project" value="UniProtKB-KW"/>
</dbReference>
<dbReference type="GO" id="GO:0005319">
    <property type="term" value="F:lipid transporter activity"/>
    <property type="evidence" value="ECO:0007669"/>
    <property type="project" value="TreeGrafter"/>
</dbReference>
<dbReference type="Pfam" id="PF00005">
    <property type="entry name" value="ABC_tran"/>
    <property type="match status" value="1"/>
</dbReference>
<name>A0A398CXX9_9BACT</name>
<dbReference type="EMBL" id="QXIU01000265">
    <property type="protein sequence ID" value="RIE07100.1"/>
    <property type="molecule type" value="Genomic_DNA"/>
</dbReference>
<dbReference type="AlphaFoldDB" id="A0A398CXX9"/>
<evidence type="ECO:0000313" key="5">
    <source>
        <dbReference type="Proteomes" id="UP000266489"/>
    </source>
</evidence>
<dbReference type="InterPro" id="IPR003439">
    <property type="entry name" value="ABC_transporter-like_ATP-bd"/>
</dbReference>
<gene>
    <name evidence="4" type="ORF">SMC5_10320</name>
</gene>
<reference evidence="4 5" key="1">
    <citation type="submission" date="2018-09" db="EMBL/GenBank/DDBJ databases">
        <title>Discovery and Ecogenomic Context for Candidatus Cryosericales, a Global Caldiserica Order Active in Thawing Permafrost.</title>
        <authorList>
            <person name="Martinez M.A."/>
            <person name="Woodcroft B.J."/>
            <person name="Ignacio Espinoza J.C."/>
            <person name="Zayed A."/>
            <person name="Singleton C.M."/>
            <person name="Boyd J."/>
            <person name="Li Y.-F."/>
            <person name="Purvine S."/>
            <person name="Maughan H."/>
            <person name="Hodgkins S.B."/>
            <person name="Anderson D."/>
            <person name="Sederholm M."/>
            <person name="Temperton B."/>
            <person name="Saleska S.R."/>
            <person name="Tyson G.W."/>
            <person name="Rich V.I."/>
        </authorList>
    </citation>
    <scope>NUCLEOTIDE SEQUENCE [LARGE SCALE GENOMIC DNA]</scope>
    <source>
        <strain evidence="4 5">SMC5</strain>
    </source>
</reference>
<dbReference type="GO" id="GO:0016020">
    <property type="term" value="C:membrane"/>
    <property type="evidence" value="ECO:0007669"/>
    <property type="project" value="InterPro"/>
</dbReference>
<keyword evidence="2 4" id="KW-0067">ATP-binding</keyword>
<dbReference type="PROSITE" id="PS50893">
    <property type="entry name" value="ABC_TRANSPORTER_2"/>
    <property type="match status" value="1"/>
</dbReference>